<dbReference type="Proteomes" id="UP001154420">
    <property type="component" value="Unassembled WGS sequence"/>
</dbReference>
<name>A0A9X5GRQ6_9FIRM</name>
<organism evidence="1 2">
    <name type="scientific">Parablautia muri</name>
    <dbReference type="NCBI Taxonomy" id="2320879"/>
    <lineage>
        <taxon>Bacteria</taxon>
        <taxon>Bacillati</taxon>
        <taxon>Bacillota</taxon>
        <taxon>Clostridia</taxon>
        <taxon>Lachnospirales</taxon>
        <taxon>Lachnospiraceae</taxon>
        <taxon>Parablautia</taxon>
    </lineage>
</organism>
<protein>
    <submittedName>
        <fullName evidence="1">Uncharacterized protein</fullName>
    </submittedName>
</protein>
<sequence>MEVKEWTYEELPEFTQEVEGAEVIVTTGDEMGVIYIPNVEYAEIDGVKLHLQLLLPSTRNQPEMVCPCVVFVQGSAWMPQDVESVSDNPFTLLFHLLIKGIHKA</sequence>
<dbReference type="AlphaFoldDB" id="A0A9X5GRQ6"/>
<comment type="caution">
    <text evidence="1">The sequence shown here is derived from an EMBL/GenBank/DDBJ whole genome shotgun (WGS) entry which is preliminary data.</text>
</comment>
<accession>A0A9X5GRQ6</accession>
<evidence type="ECO:0000313" key="1">
    <source>
        <dbReference type="EMBL" id="NBJ92305.1"/>
    </source>
</evidence>
<keyword evidence="2" id="KW-1185">Reference proteome</keyword>
<dbReference type="RefSeq" id="WP_160559402.1">
    <property type="nucleotide sequence ID" value="NZ_QZDT01000007.1"/>
</dbReference>
<gene>
    <name evidence="1" type="ORF">D5281_06770</name>
</gene>
<dbReference type="EMBL" id="QZDT01000007">
    <property type="protein sequence ID" value="NBJ92305.1"/>
    <property type="molecule type" value="Genomic_DNA"/>
</dbReference>
<reference evidence="1" key="1">
    <citation type="submission" date="2018-09" db="EMBL/GenBank/DDBJ databases">
        <title>Murine metabolic-syndrome-specific gut microbial biobank.</title>
        <authorList>
            <person name="Liu C."/>
        </authorList>
    </citation>
    <scope>NUCLEOTIDE SEQUENCE</scope>
    <source>
        <strain evidence="1">D42-62</strain>
    </source>
</reference>
<evidence type="ECO:0000313" key="2">
    <source>
        <dbReference type="Proteomes" id="UP001154420"/>
    </source>
</evidence>
<proteinExistence type="predicted"/>
<dbReference type="OrthoDB" id="24847at2"/>